<proteinExistence type="predicted"/>
<accession>C8S2U0</accession>
<dbReference type="EMBL" id="ACYY01000015">
    <property type="protein sequence ID" value="EEW24766.1"/>
    <property type="molecule type" value="Genomic_DNA"/>
</dbReference>
<evidence type="ECO:0000313" key="2">
    <source>
        <dbReference type="EMBL" id="EEW24766.1"/>
    </source>
</evidence>
<sequence length="167" mass="18027">MSNSTLGRTAGEACNMRPIPDLPGPELPGLSAGTKVLTLAGVLPVEYLCPGDRIVTRDGARTLRDVHVRVVQDARMICISASALGIEQPEDDVLITPDQPILIRDWRARALKGADQALVRAENLVDGEYIYTTTLREQRLFVLEFDTAAVIYAGGLELACTPALAEV</sequence>
<dbReference type="AlphaFoldDB" id="C8S2U0"/>
<dbReference type="SUPFAM" id="SSF51294">
    <property type="entry name" value="Hedgehog/intein (Hint) domain"/>
    <property type="match status" value="1"/>
</dbReference>
<protein>
    <recommendedName>
        <fullName evidence="1">Hedgehog/Intein (Hint) domain-containing protein</fullName>
    </recommendedName>
</protein>
<dbReference type="STRING" id="371731.Rsw2DRAFT_2368"/>
<reference evidence="2 3" key="1">
    <citation type="submission" date="2009-08" db="EMBL/GenBank/DDBJ databases">
        <title>The draft genome of Rhodobacter sp. SW2.</title>
        <authorList>
            <consortium name="US DOE Joint Genome Institute (JGI-PGF)"/>
            <person name="Lucas S."/>
            <person name="Copeland A."/>
            <person name="Lapidus A."/>
            <person name="Glavina del Rio T."/>
            <person name="Tice H."/>
            <person name="Bruce D."/>
            <person name="Goodwin L."/>
            <person name="Pitluck S."/>
            <person name="Larimer F."/>
            <person name="Land M.L."/>
            <person name="Hauser L."/>
            <person name="Emerson D."/>
        </authorList>
    </citation>
    <scope>NUCLEOTIDE SEQUENCE [LARGE SCALE GENOMIC DNA]</scope>
    <source>
        <strain evidence="2 3">SW2</strain>
    </source>
</reference>
<evidence type="ECO:0000313" key="3">
    <source>
        <dbReference type="Proteomes" id="UP000010121"/>
    </source>
</evidence>
<evidence type="ECO:0000259" key="1">
    <source>
        <dbReference type="Pfam" id="PF13403"/>
    </source>
</evidence>
<gene>
    <name evidence="2" type="ORF">Rsw2DRAFT_2368</name>
</gene>
<dbReference type="Proteomes" id="UP000010121">
    <property type="component" value="Unassembled WGS sequence"/>
</dbReference>
<dbReference type="Gene3D" id="2.170.16.10">
    <property type="entry name" value="Hedgehog/Intein (Hint) domain"/>
    <property type="match status" value="1"/>
</dbReference>
<dbReference type="InterPro" id="IPR036844">
    <property type="entry name" value="Hint_dom_sf"/>
</dbReference>
<organism evidence="2 3">
    <name type="scientific">Rhodobacter ferrooxidans</name>
    <dbReference type="NCBI Taxonomy" id="371731"/>
    <lineage>
        <taxon>Bacteria</taxon>
        <taxon>Pseudomonadati</taxon>
        <taxon>Pseudomonadota</taxon>
        <taxon>Alphaproteobacteria</taxon>
        <taxon>Rhodobacterales</taxon>
        <taxon>Rhodobacter group</taxon>
        <taxon>Rhodobacter</taxon>
    </lineage>
</organism>
<dbReference type="RefSeq" id="WP_008031248.1">
    <property type="nucleotide sequence ID" value="NZ_ACYY01000015.1"/>
</dbReference>
<keyword evidence="3" id="KW-1185">Reference proteome</keyword>
<name>C8S2U0_9RHOB</name>
<dbReference type="Pfam" id="PF13403">
    <property type="entry name" value="Hint_2"/>
    <property type="match status" value="1"/>
</dbReference>
<dbReference type="InterPro" id="IPR028992">
    <property type="entry name" value="Hedgehog/Intein_dom"/>
</dbReference>
<feature type="domain" description="Hedgehog/Intein (Hint)" evidence="1">
    <location>
        <begin position="29"/>
        <end position="157"/>
    </location>
</feature>
<dbReference type="eggNOG" id="COG2931">
    <property type="taxonomic scope" value="Bacteria"/>
</dbReference>
<comment type="caution">
    <text evidence="2">The sequence shown here is derived from an EMBL/GenBank/DDBJ whole genome shotgun (WGS) entry which is preliminary data.</text>
</comment>